<keyword evidence="2" id="KW-1185">Reference proteome</keyword>
<name>A0A2A9P0N3_9AGAR</name>
<evidence type="ECO:0000313" key="2">
    <source>
        <dbReference type="Proteomes" id="UP000242287"/>
    </source>
</evidence>
<reference evidence="1 2" key="1">
    <citation type="submission" date="2014-02" db="EMBL/GenBank/DDBJ databases">
        <title>Transposable element dynamics among asymbiotic and ectomycorrhizal Amanita fungi.</title>
        <authorList>
            <consortium name="DOE Joint Genome Institute"/>
            <person name="Hess J."/>
            <person name="Skrede I."/>
            <person name="Wolfe B."/>
            <person name="LaButti K."/>
            <person name="Ohm R.A."/>
            <person name="Grigoriev I.V."/>
            <person name="Pringle A."/>
        </authorList>
    </citation>
    <scope>NUCLEOTIDE SEQUENCE [LARGE SCALE GENOMIC DNA]</scope>
    <source>
        <strain evidence="1 2">SKay4041</strain>
    </source>
</reference>
<accession>A0A2A9P0N3</accession>
<gene>
    <name evidence="1" type="ORF">AMATHDRAFT_53953</name>
</gene>
<sequence length="199" mass="21636">MAVLELLRFPASDAVIANVALAQPVLDLLKVAPGYVAAYFGIGIESNKNGYLVVIWESYDHHKQLMDSPNYKKITAAFTPLHTGSYTMEHIAVDKDITPALTAPVTEFALLKRKGSRPQAEYEDAAQRIIDTLGAAKGAHPNACWGVSKENSENFYTITGWDSVEAHTSAVSQDSIKSAVEEVHATFDLAIGHAKLTKH</sequence>
<dbReference type="Gene3D" id="3.30.70.100">
    <property type="match status" value="2"/>
</dbReference>
<dbReference type="STRING" id="703135.A0A2A9P0N3"/>
<dbReference type="SUPFAM" id="SSF54909">
    <property type="entry name" value="Dimeric alpha+beta barrel"/>
    <property type="match status" value="1"/>
</dbReference>
<dbReference type="InterPro" id="IPR011008">
    <property type="entry name" value="Dimeric_a/b-barrel"/>
</dbReference>
<dbReference type="OrthoDB" id="3830579at2759"/>
<dbReference type="AlphaFoldDB" id="A0A2A9P0N3"/>
<dbReference type="Proteomes" id="UP000242287">
    <property type="component" value="Unassembled WGS sequence"/>
</dbReference>
<evidence type="ECO:0008006" key="3">
    <source>
        <dbReference type="Google" id="ProtNLM"/>
    </source>
</evidence>
<evidence type="ECO:0000313" key="1">
    <source>
        <dbReference type="EMBL" id="PFH54110.1"/>
    </source>
</evidence>
<protein>
    <recommendedName>
        <fullName evidence="3">ABM domain-containing protein</fullName>
    </recommendedName>
</protein>
<dbReference type="EMBL" id="KZ301971">
    <property type="protein sequence ID" value="PFH54110.1"/>
    <property type="molecule type" value="Genomic_DNA"/>
</dbReference>
<organism evidence="1 2">
    <name type="scientific">Amanita thiersii Skay4041</name>
    <dbReference type="NCBI Taxonomy" id="703135"/>
    <lineage>
        <taxon>Eukaryota</taxon>
        <taxon>Fungi</taxon>
        <taxon>Dikarya</taxon>
        <taxon>Basidiomycota</taxon>
        <taxon>Agaricomycotina</taxon>
        <taxon>Agaricomycetes</taxon>
        <taxon>Agaricomycetidae</taxon>
        <taxon>Agaricales</taxon>
        <taxon>Pluteineae</taxon>
        <taxon>Amanitaceae</taxon>
        <taxon>Amanita</taxon>
    </lineage>
</organism>
<proteinExistence type="predicted"/>